<sequence>MNRVVIKPATRRDLSFVAANLSDEDKAEIYCQMDKPDNRLIAEMAYQGSPLWRYVAWLDGQPVLAFGVGLFHSRLGLAWAWGTSHKLRAFPDATRYMLDVVKPACVASGIARIHADALSTHSSAHKWLVRLGAHREAVMPSLGLGGETFYRYAWINEE</sequence>
<reference evidence="1 2" key="1">
    <citation type="submission" date="2016-10" db="EMBL/GenBank/DDBJ databases">
        <authorList>
            <person name="de Groot N.N."/>
        </authorList>
    </citation>
    <scope>NUCLEOTIDE SEQUENCE [LARGE SCALE GENOMIC DNA]</scope>
    <source>
        <strain evidence="1 2">CGMCC 1.9157</strain>
    </source>
</reference>
<protein>
    <recommendedName>
        <fullName evidence="3">N-acetyltransferase domain-containing protein</fullName>
    </recommendedName>
</protein>
<dbReference type="AlphaFoldDB" id="A0A1I5E3Y7"/>
<evidence type="ECO:0000313" key="2">
    <source>
        <dbReference type="Proteomes" id="UP000199236"/>
    </source>
</evidence>
<dbReference type="RefSeq" id="WP_090070486.1">
    <property type="nucleotide sequence ID" value="NZ_FOVR01000003.1"/>
</dbReference>
<evidence type="ECO:0000313" key="1">
    <source>
        <dbReference type="EMBL" id="SFO06087.1"/>
    </source>
</evidence>
<name>A0A1I5E3Y7_9HYPH</name>
<accession>A0A1I5E3Y7</accession>
<dbReference type="InterPro" id="IPR016181">
    <property type="entry name" value="Acyl_CoA_acyltransferase"/>
</dbReference>
<dbReference type="EMBL" id="FOVR01000003">
    <property type="protein sequence ID" value="SFO06087.1"/>
    <property type="molecule type" value="Genomic_DNA"/>
</dbReference>
<proteinExistence type="predicted"/>
<evidence type="ECO:0008006" key="3">
    <source>
        <dbReference type="Google" id="ProtNLM"/>
    </source>
</evidence>
<dbReference type="STRING" id="655353.SAMN04488056_10313"/>
<keyword evidence="2" id="KW-1185">Reference proteome</keyword>
<organism evidence="1 2">
    <name type="scientific">Cohaesibacter marisflavi</name>
    <dbReference type="NCBI Taxonomy" id="655353"/>
    <lineage>
        <taxon>Bacteria</taxon>
        <taxon>Pseudomonadati</taxon>
        <taxon>Pseudomonadota</taxon>
        <taxon>Alphaproteobacteria</taxon>
        <taxon>Hyphomicrobiales</taxon>
        <taxon>Cohaesibacteraceae</taxon>
    </lineage>
</organism>
<dbReference type="OrthoDB" id="7363390at2"/>
<gene>
    <name evidence="1" type="ORF">SAMN04488056_10313</name>
</gene>
<dbReference type="SUPFAM" id="SSF55729">
    <property type="entry name" value="Acyl-CoA N-acyltransferases (Nat)"/>
    <property type="match status" value="1"/>
</dbReference>
<dbReference type="Proteomes" id="UP000199236">
    <property type="component" value="Unassembled WGS sequence"/>
</dbReference>